<reference evidence="7" key="1">
    <citation type="journal article" date="2019" name="Int. J. Syst. Evol. Microbiol.">
        <title>The Global Catalogue of Microorganisms (GCM) 10K type strain sequencing project: providing services to taxonomists for standard genome sequencing and annotation.</title>
        <authorList>
            <consortium name="The Broad Institute Genomics Platform"/>
            <consortium name="The Broad Institute Genome Sequencing Center for Infectious Disease"/>
            <person name="Wu L."/>
            <person name="Ma J."/>
        </authorList>
    </citation>
    <scope>NUCLEOTIDE SEQUENCE [LARGE SCALE GENOMIC DNA]</scope>
    <source>
        <strain evidence="7">JCM 15313</strain>
    </source>
</reference>
<dbReference type="InterPro" id="IPR035107">
    <property type="entry name" value="tRNA_thiolation_TtcA_Ctu1"/>
</dbReference>
<dbReference type="Pfam" id="PF01171">
    <property type="entry name" value="ATP_bind_3"/>
    <property type="match status" value="1"/>
</dbReference>
<evidence type="ECO:0000313" key="6">
    <source>
        <dbReference type="EMBL" id="GAA2011304.1"/>
    </source>
</evidence>
<dbReference type="Proteomes" id="UP001501585">
    <property type="component" value="Unassembled WGS sequence"/>
</dbReference>
<dbReference type="InterPro" id="IPR054306">
    <property type="entry name" value="TtuA-like_LIM_N"/>
</dbReference>
<sequence>MSATKCHRCGDRAAIELRQHRMVYCAECFLRHCREQVRRTIDRHAMLSSDDHPLVAVSGGKDSLAVWDILLDLGYRADGLYLGLGIGQYSERSAEHAREFAKRRGPRLIEVDLADEAGFAIPQAARGARPACSACGLSKRHMINRAALEHGYEVVVTGHNLDDEAAVLFGNVLRWEVDYLARQRPVLPESEGFARRVKPLVRLSERETAAYCAIRGINYIIEECPMAGGNRHLAYKEMLNQLEERQPGAKLSFVSGFVNRVQPMLSHAADAGNADEAEVHPCSRCGSPTTSEVCAFCRLTDRVRDAAPTGRRGRRRTRRAAQRSQH</sequence>
<dbReference type="RefSeq" id="WP_344164970.1">
    <property type="nucleotide sequence ID" value="NZ_BAAAPC010000022.1"/>
</dbReference>
<dbReference type="PANTHER" id="PTHR11807">
    <property type="entry name" value="ATPASES OF THE PP SUPERFAMILY-RELATED"/>
    <property type="match status" value="1"/>
</dbReference>
<comment type="caution">
    <text evidence="6">The sequence shown here is derived from an EMBL/GenBank/DDBJ whole genome shotgun (WGS) entry which is preliminary data.</text>
</comment>
<dbReference type="PANTHER" id="PTHR11807:SF27">
    <property type="entry name" value="TRNA-5-METHYLURIDINE(54) 2-SULFURTRANSFERASE"/>
    <property type="match status" value="1"/>
</dbReference>
<dbReference type="Gene3D" id="3.40.50.620">
    <property type="entry name" value="HUPs"/>
    <property type="match status" value="1"/>
</dbReference>
<feature type="domain" description="tRNA(Ile)-lysidine/2-thiocytidine synthase N-terminal" evidence="3">
    <location>
        <begin position="54"/>
        <end position="223"/>
    </location>
</feature>
<dbReference type="PIRSF" id="PIRSF004976">
    <property type="entry name" value="ATPase_YdaO"/>
    <property type="match status" value="1"/>
</dbReference>
<evidence type="ECO:0000256" key="1">
    <source>
        <dbReference type="ARBA" id="ARBA00022679"/>
    </source>
</evidence>
<protein>
    <submittedName>
        <fullName evidence="6">TIGR00269 family protein</fullName>
    </submittedName>
</protein>
<dbReference type="EMBL" id="BAAAPC010000022">
    <property type="protein sequence ID" value="GAA2011304.1"/>
    <property type="molecule type" value="Genomic_DNA"/>
</dbReference>
<accession>A0ABP5F1N6</accession>
<feature type="domain" description="2-thiouridine synthetase TtuA-like N-terminal LIM" evidence="5">
    <location>
        <begin position="5"/>
        <end position="30"/>
    </location>
</feature>
<feature type="domain" description="RecR protein" evidence="4">
    <location>
        <begin position="279"/>
        <end position="298"/>
    </location>
</feature>
<proteinExistence type="predicted"/>
<evidence type="ECO:0000259" key="4">
    <source>
        <dbReference type="Pfam" id="PF02132"/>
    </source>
</evidence>
<dbReference type="SUPFAM" id="SSF52402">
    <property type="entry name" value="Adenine nucleotide alpha hydrolases-like"/>
    <property type="match status" value="1"/>
</dbReference>
<keyword evidence="1" id="KW-0808">Transferase</keyword>
<evidence type="ECO:0000259" key="3">
    <source>
        <dbReference type="Pfam" id="PF01171"/>
    </source>
</evidence>
<dbReference type="InterPro" id="IPR015967">
    <property type="entry name" value="Rcmb_RecR_Znf"/>
</dbReference>
<dbReference type="Pfam" id="PF02132">
    <property type="entry name" value="RecR_ZnF"/>
    <property type="match status" value="1"/>
</dbReference>
<dbReference type="InterPro" id="IPR011063">
    <property type="entry name" value="TilS/TtcA_N"/>
</dbReference>
<organism evidence="6 7">
    <name type="scientific">Nocardiopsis rhodophaea</name>
    <dbReference type="NCBI Taxonomy" id="280238"/>
    <lineage>
        <taxon>Bacteria</taxon>
        <taxon>Bacillati</taxon>
        <taxon>Actinomycetota</taxon>
        <taxon>Actinomycetes</taxon>
        <taxon>Streptosporangiales</taxon>
        <taxon>Nocardiopsidaceae</taxon>
        <taxon>Nocardiopsis</taxon>
    </lineage>
</organism>
<evidence type="ECO:0000259" key="5">
    <source>
        <dbReference type="Pfam" id="PF22082"/>
    </source>
</evidence>
<name>A0ABP5F1N6_9ACTN</name>
<evidence type="ECO:0000256" key="2">
    <source>
        <dbReference type="SAM" id="MobiDB-lite"/>
    </source>
</evidence>
<evidence type="ECO:0000313" key="7">
    <source>
        <dbReference type="Proteomes" id="UP001501585"/>
    </source>
</evidence>
<dbReference type="Pfam" id="PF22082">
    <property type="entry name" value="TtuA_LIM_N"/>
    <property type="match status" value="1"/>
</dbReference>
<feature type="compositionally biased region" description="Basic residues" evidence="2">
    <location>
        <begin position="311"/>
        <end position="326"/>
    </location>
</feature>
<gene>
    <name evidence="6" type="ORF">GCM10009799_44480</name>
</gene>
<keyword evidence="7" id="KW-1185">Reference proteome</keyword>
<dbReference type="InterPro" id="IPR014729">
    <property type="entry name" value="Rossmann-like_a/b/a_fold"/>
</dbReference>
<feature type="region of interest" description="Disordered" evidence="2">
    <location>
        <begin position="307"/>
        <end position="326"/>
    </location>
</feature>